<keyword evidence="1" id="KW-0670">Pyruvate</keyword>
<comment type="caution">
    <text evidence="1">The sequence shown here is derived from an EMBL/GenBank/DDBJ whole genome shotgun (WGS) entry which is preliminary data.</text>
</comment>
<proteinExistence type="predicted"/>
<protein>
    <submittedName>
        <fullName evidence="1">Pyruvate kinase, alpha/beta</fullName>
    </submittedName>
</protein>
<keyword evidence="1" id="KW-0418">Kinase</keyword>
<dbReference type="AlphaFoldDB" id="A0A1R3L0U8"/>
<dbReference type="Proteomes" id="UP000187203">
    <property type="component" value="Unassembled WGS sequence"/>
</dbReference>
<dbReference type="GO" id="GO:0016301">
    <property type="term" value="F:kinase activity"/>
    <property type="evidence" value="ECO:0007669"/>
    <property type="project" value="UniProtKB-KW"/>
</dbReference>
<evidence type="ECO:0000313" key="2">
    <source>
        <dbReference type="Proteomes" id="UP000187203"/>
    </source>
</evidence>
<dbReference type="InterPro" id="IPR036918">
    <property type="entry name" value="Pyrv_Knase_C_sf"/>
</dbReference>
<reference evidence="2" key="1">
    <citation type="submission" date="2013-09" db="EMBL/GenBank/DDBJ databases">
        <title>Corchorus olitorius genome sequencing.</title>
        <authorList>
            <person name="Alam M."/>
            <person name="Haque M.S."/>
            <person name="Islam M.S."/>
            <person name="Emdad E.M."/>
            <person name="Islam M.M."/>
            <person name="Ahmed B."/>
            <person name="Halim A."/>
            <person name="Hossen Q.M.M."/>
            <person name="Hossain M.Z."/>
            <person name="Ahmed R."/>
            <person name="Khan M.M."/>
            <person name="Islam R."/>
            <person name="Rashid M.M."/>
            <person name="Khan S.A."/>
            <person name="Rahman M.S."/>
            <person name="Alam M."/>
            <person name="Yahiya A.S."/>
            <person name="Khan M.S."/>
            <person name="Azam M.S."/>
            <person name="Haque T."/>
            <person name="Lashkar M.Z.H."/>
            <person name="Akhand A.I."/>
            <person name="Morshed G."/>
            <person name="Roy S."/>
            <person name="Uddin K.S."/>
            <person name="Rabeya T."/>
            <person name="Hossain A.S."/>
            <person name="Chowdhury A."/>
            <person name="Snigdha A.R."/>
            <person name="Mortoza M.S."/>
            <person name="Matin S.A."/>
            <person name="Hoque S.M.E."/>
            <person name="Islam M.K."/>
            <person name="Roy D.K."/>
            <person name="Haider R."/>
            <person name="Moosa M.M."/>
            <person name="Elias S.M."/>
            <person name="Hasan A.M."/>
            <person name="Jahan S."/>
            <person name="Shafiuddin M."/>
            <person name="Mahmood N."/>
            <person name="Shommy N.S."/>
        </authorList>
    </citation>
    <scope>NUCLEOTIDE SEQUENCE [LARGE SCALE GENOMIC DNA]</scope>
    <source>
        <strain evidence="2">cv. O-4</strain>
    </source>
</reference>
<gene>
    <name evidence="1" type="ORF">COLO4_02616</name>
</gene>
<evidence type="ECO:0000313" key="1">
    <source>
        <dbReference type="EMBL" id="OMP12898.1"/>
    </source>
</evidence>
<keyword evidence="2" id="KW-1185">Reference proteome</keyword>
<sequence>MGLLWGARVFNYESANLSTEQISHDIAKILVQQGHLQKGDVFVTLLSVPAQQDLRTNTVKMGVIDKIADEVAAEQ</sequence>
<keyword evidence="1" id="KW-0808">Transferase</keyword>
<dbReference type="EMBL" id="AWUE01005688">
    <property type="protein sequence ID" value="OMP12898.1"/>
    <property type="molecule type" value="Genomic_DNA"/>
</dbReference>
<name>A0A1R3L0U8_9ROSI</name>
<accession>A0A1R3L0U8</accession>
<dbReference type="SUPFAM" id="SSF52935">
    <property type="entry name" value="PK C-terminal domain-like"/>
    <property type="match status" value="1"/>
</dbReference>
<dbReference type="STRING" id="93759.A0A1R3L0U8"/>
<organism evidence="1 2">
    <name type="scientific">Corchorus olitorius</name>
    <dbReference type="NCBI Taxonomy" id="93759"/>
    <lineage>
        <taxon>Eukaryota</taxon>
        <taxon>Viridiplantae</taxon>
        <taxon>Streptophyta</taxon>
        <taxon>Embryophyta</taxon>
        <taxon>Tracheophyta</taxon>
        <taxon>Spermatophyta</taxon>
        <taxon>Magnoliopsida</taxon>
        <taxon>eudicotyledons</taxon>
        <taxon>Gunneridae</taxon>
        <taxon>Pentapetalae</taxon>
        <taxon>rosids</taxon>
        <taxon>malvids</taxon>
        <taxon>Malvales</taxon>
        <taxon>Malvaceae</taxon>
        <taxon>Grewioideae</taxon>
        <taxon>Apeibeae</taxon>
        <taxon>Corchorus</taxon>
    </lineage>
</organism>